<name>A0A8X7TKI0_BRACI</name>
<keyword evidence="2" id="KW-1185">Reference proteome</keyword>
<gene>
    <name evidence="1" type="ORF">Bca52824_093696</name>
</gene>
<dbReference type="EMBL" id="JAAMPC010000083">
    <property type="protein sequence ID" value="KAG2244471.1"/>
    <property type="molecule type" value="Genomic_DNA"/>
</dbReference>
<accession>A0A8X7TKI0</accession>
<protein>
    <submittedName>
        <fullName evidence="1">Uncharacterized protein</fullName>
    </submittedName>
</protein>
<dbReference type="Proteomes" id="UP000886595">
    <property type="component" value="Unassembled WGS sequence"/>
</dbReference>
<reference evidence="1 2" key="1">
    <citation type="submission" date="2020-02" db="EMBL/GenBank/DDBJ databases">
        <authorList>
            <person name="Ma Q."/>
            <person name="Huang Y."/>
            <person name="Song X."/>
            <person name="Pei D."/>
        </authorList>
    </citation>
    <scope>NUCLEOTIDE SEQUENCE [LARGE SCALE GENOMIC DNA]</scope>
    <source>
        <strain evidence="1">Sxm20200214</strain>
        <tissue evidence="1">Leaf</tissue>
    </source>
</reference>
<organism evidence="1 2">
    <name type="scientific">Brassica carinata</name>
    <name type="common">Ethiopian mustard</name>
    <name type="synonym">Abyssinian cabbage</name>
    <dbReference type="NCBI Taxonomy" id="52824"/>
    <lineage>
        <taxon>Eukaryota</taxon>
        <taxon>Viridiplantae</taxon>
        <taxon>Streptophyta</taxon>
        <taxon>Embryophyta</taxon>
        <taxon>Tracheophyta</taxon>
        <taxon>Spermatophyta</taxon>
        <taxon>Magnoliopsida</taxon>
        <taxon>eudicotyledons</taxon>
        <taxon>Gunneridae</taxon>
        <taxon>Pentapetalae</taxon>
        <taxon>rosids</taxon>
        <taxon>malvids</taxon>
        <taxon>Brassicales</taxon>
        <taxon>Brassicaceae</taxon>
        <taxon>Brassiceae</taxon>
        <taxon>Brassica</taxon>
    </lineage>
</organism>
<evidence type="ECO:0000313" key="2">
    <source>
        <dbReference type="Proteomes" id="UP000886595"/>
    </source>
</evidence>
<evidence type="ECO:0000313" key="1">
    <source>
        <dbReference type="EMBL" id="KAG2244471.1"/>
    </source>
</evidence>
<sequence>MIVHGEFLHPDLFNYGRSLFFWFWEILFRLGEEGEETFYRTYAEVCDRFDAMELSSDSKGTLCLRYVRHYPFDNTFYKQTHYVLLYCYKVCIFLLWSII</sequence>
<dbReference type="AlphaFoldDB" id="A0A8X7TKI0"/>
<proteinExistence type="predicted"/>
<comment type="caution">
    <text evidence="1">The sequence shown here is derived from an EMBL/GenBank/DDBJ whole genome shotgun (WGS) entry which is preliminary data.</text>
</comment>